<organism evidence="7 8">
    <name type="scientific">Labrys wisconsinensis</name>
    <dbReference type="NCBI Taxonomy" id="425677"/>
    <lineage>
        <taxon>Bacteria</taxon>
        <taxon>Pseudomonadati</taxon>
        <taxon>Pseudomonadota</taxon>
        <taxon>Alphaproteobacteria</taxon>
        <taxon>Hyphomicrobiales</taxon>
        <taxon>Xanthobacteraceae</taxon>
        <taxon>Labrys</taxon>
    </lineage>
</organism>
<name>A0ABU0JKQ3_9HYPH</name>
<evidence type="ECO:0000313" key="7">
    <source>
        <dbReference type="EMBL" id="MDQ0473717.1"/>
    </source>
</evidence>
<dbReference type="NCBIfam" id="NF003768">
    <property type="entry name" value="PRK05365.1"/>
    <property type="match status" value="1"/>
</dbReference>
<dbReference type="InterPro" id="IPR050461">
    <property type="entry name" value="Nitroreductase_HadB/RutE"/>
</dbReference>
<evidence type="ECO:0000256" key="5">
    <source>
        <dbReference type="HAMAP-Rule" id="MF_01204"/>
    </source>
</evidence>
<proteinExistence type="inferred from homology"/>
<comment type="caution">
    <text evidence="7">The sequence shown here is derived from an EMBL/GenBank/DDBJ whole genome shotgun (WGS) entry which is preliminary data.</text>
</comment>
<dbReference type="PANTHER" id="PTHR43543">
    <property type="entry name" value="MALONIC SEMIALDEHYDE REDUCTASE RUTE-RELATED"/>
    <property type="match status" value="1"/>
</dbReference>
<dbReference type="SUPFAM" id="SSF55469">
    <property type="entry name" value="FMN-dependent nitroreductase-like"/>
    <property type="match status" value="1"/>
</dbReference>
<evidence type="ECO:0000256" key="4">
    <source>
        <dbReference type="ARBA" id="ARBA00023002"/>
    </source>
</evidence>
<reference evidence="7 8" key="1">
    <citation type="submission" date="2023-07" db="EMBL/GenBank/DDBJ databases">
        <title>Genomic Encyclopedia of Type Strains, Phase IV (KMG-IV): sequencing the most valuable type-strain genomes for metagenomic binning, comparative biology and taxonomic classification.</title>
        <authorList>
            <person name="Goeker M."/>
        </authorList>
    </citation>
    <scope>NUCLEOTIDE SEQUENCE [LARGE SCALE GENOMIC DNA]</scope>
    <source>
        <strain evidence="7 8">DSM 19619</strain>
    </source>
</reference>
<comment type="similarity">
    <text evidence="5">Belongs to the nitroreductase family. HadB/RutE subfamily.</text>
</comment>
<dbReference type="InterPro" id="IPR000415">
    <property type="entry name" value="Nitroreductase-like"/>
</dbReference>
<keyword evidence="8" id="KW-1185">Reference proteome</keyword>
<dbReference type="HAMAP" id="MF_01204">
    <property type="entry name" value="Oxidoreductase_RutE_HadB"/>
    <property type="match status" value="1"/>
</dbReference>
<keyword evidence="4 5" id="KW-0560">Oxidoreductase</keyword>
<dbReference type="EMBL" id="JAUSVX010000018">
    <property type="protein sequence ID" value="MDQ0473717.1"/>
    <property type="molecule type" value="Genomic_DNA"/>
</dbReference>
<comment type="cofactor">
    <cofactor evidence="5">
        <name>FMN</name>
        <dbReference type="ChEBI" id="CHEBI:58210"/>
    </cofactor>
</comment>
<dbReference type="PANTHER" id="PTHR43543:SF1">
    <property type="entry name" value="MALONIC SEMIALDEHYDE REDUCTASE RUTE-RELATED"/>
    <property type="match status" value="1"/>
</dbReference>
<keyword evidence="2 5" id="KW-0288">FMN</keyword>
<protein>
    <recommendedName>
        <fullName evidence="5">Putative NADH dehydrogenase/NAD(P)H nitroreductase QO011_006753</fullName>
        <ecNumber evidence="5">1.-.-.-</ecNumber>
    </recommendedName>
</protein>
<feature type="domain" description="Nitroreductase" evidence="6">
    <location>
        <begin position="41"/>
        <end position="171"/>
    </location>
</feature>
<dbReference type="RefSeq" id="WP_307282319.1">
    <property type="nucleotide sequence ID" value="NZ_JAUSVX010000018.1"/>
</dbReference>
<keyword evidence="3 5" id="KW-0521">NADP</keyword>
<evidence type="ECO:0000256" key="3">
    <source>
        <dbReference type="ARBA" id="ARBA00022857"/>
    </source>
</evidence>
<dbReference type="CDD" id="cd02148">
    <property type="entry name" value="RutE-like"/>
    <property type="match status" value="1"/>
</dbReference>
<dbReference type="Proteomes" id="UP001242480">
    <property type="component" value="Unassembled WGS sequence"/>
</dbReference>
<sequence>MTIAVRNATADAGKLDDKLESRALDQLFREARTHNGWLDVAVPDALLAEAVDLAKLGPTAANSSPLRIVFVRSPEAKQRLKPTLAPGNVDKTMAAPVTAILAYDRKFYEHLPRLFPHADARSWFAGNEAFADDSAYRNGTLQAAYFILALRAVGLDAGPMGGFDAAKVDAEFFPGGQVKSNILVNIGYGDASKLYPRSPRFAFEEIASIV</sequence>
<keyword evidence="1 5" id="KW-0285">Flavoprotein</keyword>
<gene>
    <name evidence="7" type="ORF">QO011_006753</name>
</gene>
<dbReference type="InterPro" id="IPR023936">
    <property type="entry name" value="RutE-like"/>
</dbReference>
<evidence type="ECO:0000256" key="2">
    <source>
        <dbReference type="ARBA" id="ARBA00022643"/>
    </source>
</evidence>
<evidence type="ECO:0000313" key="8">
    <source>
        <dbReference type="Proteomes" id="UP001242480"/>
    </source>
</evidence>
<accession>A0ABU0JKQ3</accession>
<keyword evidence="5" id="KW-0520">NAD</keyword>
<dbReference type="GO" id="GO:0016491">
    <property type="term" value="F:oxidoreductase activity"/>
    <property type="evidence" value="ECO:0007669"/>
    <property type="project" value="UniProtKB-KW"/>
</dbReference>
<evidence type="ECO:0000259" key="6">
    <source>
        <dbReference type="Pfam" id="PF00881"/>
    </source>
</evidence>
<dbReference type="EC" id="1.-.-.-" evidence="5"/>
<dbReference type="Gene3D" id="3.40.109.10">
    <property type="entry name" value="NADH Oxidase"/>
    <property type="match status" value="1"/>
</dbReference>
<dbReference type="InterPro" id="IPR029479">
    <property type="entry name" value="Nitroreductase"/>
</dbReference>
<dbReference type="Pfam" id="PF00881">
    <property type="entry name" value="Nitroreductase"/>
    <property type="match status" value="1"/>
</dbReference>
<evidence type="ECO:0000256" key="1">
    <source>
        <dbReference type="ARBA" id="ARBA00022630"/>
    </source>
</evidence>